<comment type="caution">
    <text evidence="8">The sequence shown here is derived from an EMBL/GenBank/DDBJ whole genome shotgun (WGS) entry which is preliminary data.</text>
</comment>
<feature type="transmembrane region" description="Helical" evidence="6">
    <location>
        <begin position="91"/>
        <end position="116"/>
    </location>
</feature>
<evidence type="ECO:0000256" key="5">
    <source>
        <dbReference type="ARBA" id="ARBA00023136"/>
    </source>
</evidence>
<evidence type="ECO:0000256" key="6">
    <source>
        <dbReference type="RuleBase" id="RU363032"/>
    </source>
</evidence>
<feature type="domain" description="ABC transmembrane type-1" evidence="7">
    <location>
        <begin position="54"/>
        <end position="235"/>
    </location>
</feature>
<dbReference type="Proteomes" id="UP001158045">
    <property type="component" value="Unassembled WGS sequence"/>
</dbReference>
<dbReference type="SUPFAM" id="SSF161098">
    <property type="entry name" value="MetI-like"/>
    <property type="match status" value="1"/>
</dbReference>
<dbReference type="Pfam" id="PF00528">
    <property type="entry name" value="BPD_transp_1"/>
    <property type="match status" value="1"/>
</dbReference>
<dbReference type="CDD" id="cd06261">
    <property type="entry name" value="TM_PBP2"/>
    <property type="match status" value="1"/>
</dbReference>
<gene>
    <name evidence="8" type="ORF">QE109_08680</name>
</gene>
<keyword evidence="2 6" id="KW-0813">Transport</keyword>
<keyword evidence="9" id="KW-1185">Reference proteome</keyword>
<evidence type="ECO:0000256" key="3">
    <source>
        <dbReference type="ARBA" id="ARBA00022692"/>
    </source>
</evidence>
<keyword evidence="5 6" id="KW-0472">Membrane</keyword>
<name>A0ABT6NCX3_9FIRM</name>
<evidence type="ECO:0000259" key="7">
    <source>
        <dbReference type="PROSITE" id="PS50928"/>
    </source>
</evidence>
<organism evidence="8 9">
    <name type="scientific">Fusibacter bizertensis</name>
    <dbReference type="NCBI Taxonomy" id="1488331"/>
    <lineage>
        <taxon>Bacteria</taxon>
        <taxon>Bacillati</taxon>
        <taxon>Bacillota</taxon>
        <taxon>Clostridia</taxon>
        <taxon>Eubacteriales</taxon>
        <taxon>Eubacteriales Family XII. Incertae Sedis</taxon>
        <taxon>Fusibacter</taxon>
    </lineage>
</organism>
<dbReference type="PANTHER" id="PTHR30177:SF4">
    <property type="entry name" value="OSMOPROTECTANT IMPORT PERMEASE PROTEIN OSMW"/>
    <property type="match status" value="1"/>
</dbReference>
<evidence type="ECO:0000256" key="1">
    <source>
        <dbReference type="ARBA" id="ARBA00004141"/>
    </source>
</evidence>
<comment type="subcellular location">
    <subcellularLocation>
        <location evidence="6">Cell membrane</location>
        <topology evidence="6">Multi-pass membrane protein</topology>
    </subcellularLocation>
    <subcellularLocation>
        <location evidence="1">Membrane</location>
        <topology evidence="1">Multi-pass membrane protein</topology>
    </subcellularLocation>
</comment>
<dbReference type="InterPro" id="IPR000515">
    <property type="entry name" value="MetI-like"/>
</dbReference>
<feature type="transmembrane region" description="Helical" evidence="6">
    <location>
        <begin position="122"/>
        <end position="149"/>
    </location>
</feature>
<comment type="similarity">
    <text evidence="6">Belongs to the binding-protein-dependent transport system permease family.</text>
</comment>
<dbReference type="PANTHER" id="PTHR30177">
    <property type="entry name" value="GLYCINE BETAINE/L-PROLINE TRANSPORT SYSTEM PERMEASE PROTEIN PROW"/>
    <property type="match status" value="1"/>
</dbReference>
<proteinExistence type="inferred from homology"/>
<dbReference type="RefSeq" id="WP_281094060.1">
    <property type="nucleotide sequence ID" value="NZ_JARYZI010000005.1"/>
</dbReference>
<evidence type="ECO:0000256" key="2">
    <source>
        <dbReference type="ARBA" id="ARBA00022448"/>
    </source>
</evidence>
<dbReference type="Gene3D" id="1.10.3720.10">
    <property type="entry name" value="MetI-like"/>
    <property type="match status" value="1"/>
</dbReference>
<feature type="transmembrane region" description="Helical" evidence="6">
    <location>
        <begin position="12"/>
        <end position="34"/>
    </location>
</feature>
<dbReference type="PROSITE" id="PS50928">
    <property type="entry name" value="ABC_TM1"/>
    <property type="match status" value="1"/>
</dbReference>
<protein>
    <submittedName>
        <fullName evidence="8">ABC transporter permease</fullName>
    </submittedName>
</protein>
<feature type="transmembrane region" description="Helical" evidence="6">
    <location>
        <begin position="216"/>
        <end position="238"/>
    </location>
</feature>
<feature type="transmembrane region" description="Helical" evidence="6">
    <location>
        <begin position="54"/>
        <end position="79"/>
    </location>
</feature>
<keyword evidence="4 6" id="KW-1133">Transmembrane helix</keyword>
<evidence type="ECO:0000313" key="8">
    <source>
        <dbReference type="EMBL" id="MDH8678220.1"/>
    </source>
</evidence>
<feature type="transmembrane region" description="Helical" evidence="6">
    <location>
        <begin position="170"/>
        <end position="196"/>
    </location>
</feature>
<keyword evidence="3 6" id="KW-0812">Transmembrane</keyword>
<dbReference type="InterPro" id="IPR051204">
    <property type="entry name" value="ABC_transp_perm/SBD"/>
</dbReference>
<evidence type="ECO:0000313" key="9">
    <source>
        <dbReference type="Proteomes" id="UP001158045"/>
    </source>
</evidence>
<accession>A0ABT6NCX3</accession>
<dbReference type="EMBL" id="JARYZI010000005">
    <property type="protein sequence ID" value="MDH8678220.1"/>
    <property type="molecule type" value="Genomic_DNA"/>
</dbReference>
<dbReference type="InterPro" id="IPR035906">
    <property type="entry name" value="MetI-like_sf"/>
</dbReference>
<sequence length="244" mass="26264">MMSRSQNQIFRLKDIALIVLIFAIGIGFSVYVVNFPQDKIVERFMSYEKIIRSILQHLSIVVISSMLAIATSVPLGLILTRPKYKKFAKTVLGVVNIGQTIPSLAIVALFVGLLGIGTRTAILALWIYSLLPILNNTLVGILSVEPSIIEAAKGMGMLPKRILFKIEIPLAMPIIIAGIRTAVTINIGTAIFAAFVGGGGLGDLIISGNNVNRWQILVLGASLPALMALLSDIIFGAIERKTTI</sequence>
<reference evidence="8 9" key="1">
    <citation type="submission" date="2023-04" db="EMBL/GenBank/DDBJ databases">
        <title>Fusibacter bizertensis strain WBS, isolated from littoral bottom sediments of the Arctic seas - biochemical and genomic analysis.</title>
        <authorList>
            <person name="Brioukhanov A.L."/>
        </authorList>
    </citation>
    <scope>NUCLEOTIDE SEQUENCE [LARGE SCALE GENOMIC DNA]</scope>
    <source>
        <strain evidence="8 9">WBS</strain>
    </source>
</reference>
<evidence type="ECO:0000256" key="4">
    <source>
        <dbReference type="ARBA" id="ARBA00022989"/>
    </source>
</evidence>